<accession>A0A625PL26</accession>
<gene>
    <name evidence="1" type="ORF">A4M41_23265</name>
</gene>
<organism evidence="1">
    <name type="scientific">Salmonella enteritidis</name>
    <dbReference type="NCBI Taxonomy" id="149539"/>
    <lineage>
        <taxon>Bacteria</taxon>
        <taxon>Pseudomonadati</taxon>
        <taxon>Pseudomonadota</taxon>
        <taxon>Gammaproteobacteria</taxon>
        <taxon>Enterobacterales</taxon>
        <taxon>Enterobacteriaceae</taxon>
        <taxon>Salmonella</taxon>
    </lineage>
</organism>
<reference evidence="1" key="1">
    <citation type="submission" date="2018-07" db="EMBL/GenBank/DDBJ databases">
        <authorList>
            <person name="Ashton P.M."/>
            <person name="Dallman T."/>
            <person name="Nair S."/>
            <person name="De Pinna E."/>
            <person name="Peters T."/>
            <person name="Grant K."/>
        </authorList>
    </citation>
    <scope>NUCLEOTIDE SEQUENCE</scope>
    <source>
        <strain evidence="1">127426</strain>
    </source>
</reference>
<sequence>MGERGTAANAGRYPCGAALLCCASSRCASRPCGQRPLTPPACGLRAPLDLRALPSALALGGWRQRQPGSPVSPLPGHEAVPLARVVPPMSAM</sequence>
<evidence type="ECO:0000313" key="1">
    <source>
        <dbReference type="EMBL" id="ECZ9813255.1"/>
    </source>
</evidence>
<dbReference type="EMBL" id="AALIND010000037">
    <property type="protein sequence ID" value="ECZ9813255.1"/>
    <property type="molecule type" value="Genomic_DNA"/>
</dbReference>
<dbReference type="AlphaFoldDB" id="A0A625PL26"/>
<comment type="caution">
    <text evidence="1">The sequence shown here is derived from an EMBL/GenBank/DDBJ whole genome shotgun (WGS) entry which is preliminary data.</text>
</comment>
<protein>
    <submittedName>
        <fullName evidence="1">Uncharacterized protein</fullName>
    </submittedName>
</protein>
<name>A0A625PL26_SALEN</name>
<proteinExistence type="predicted"/>